<dbReference type="EMBL" id="CP001670">
    <property type="protein sequence ID" value="AFZ81345.1"/>
    <property type="molecule type" value="Genomic_DNA"/>
</dbReference>
<reference evidence="3 4" key="1">
    <citation type="journal article" date="2012" name="BMC Genomics">
        <title>Comparative genomic analysis and phylogenetic position of Theileria equi.</title>
        <authorList>
            <person name="Kappmeyer L.S."/>
            <person name="Thiagarajan M."/>
            <person name="Herndon D.R."/>
            <person name="Ramsay J.D."/>
            <person name="Caler E."/>
            <person name="Djikeng A."/>
            <person name="Gillespie J.J."/>
            <person name="Lau A.O."/>
            <person name="Roalson E.H."/>
            <person name="Silva J.C."/>
            <person name="Silva M.G."/>
            <person name="Suarez C.E."/>
            <person name="Ueti M.W."/>
            <person name="Nene V.M."/>
            <person name="Mealey R.H."/>
            <person name="Knowles D.P."/>
            <person name="Brayton K.A."/>
        </authorList>
    </citation>
    <scope>NUCLEOTIDE SEQUENCE [LARGE SCALE GENOMIC DNA]</scope>
    <source>
        <strain evidence="3 4">WA</strain>
    </source>
</reference>
<protein>
    <recommendedName>
        <fullName evidence="5">SGS domain-containing protein</fullName>
    </recommendedName>
</protein>
<keyword evidence="4" id="KW-1185">Reference proteome</keyword>
<feature type="domain" description="SGS" evidence="1">
    <location>
        <begin position="79"/>
        <end position="176"/>
    </location>
</feature>
<dbReference type="Gene3D" id="2.60.40.790">
    <property type="match status" value="1"/>
</dbReference>
<dbReference type="Proteomes" id="UP000031512">
    <property type="component" value="Chromosome 3"/>
</dbReference>
<dbReference type="VEuPathDB" id="PiroplasmaDB:BEWA_007540"/>
<dbReference type="eggNOG" id="KOG1309">
    <property type="taxonomic scope" value="Eukaryota"/>
</dbReference>
<dbReference type="OrthoDB" id="1898560at2759"/>
<dbReference type="InterPro" id="IPR044563">
    <property type="entry name" value="Sgt1-like"/>
</dbReference>
<dbReference type="GO" id="GO:0051087">
    <property type="term" value="F:protein-folding chaperone binding"/>
    <property type="evidence" value="ECO:0007669"/>
    <property type="project" value="InterPro"/>
</dbReference>
<dbReference type="SUPFAM" id="SSF49764">
    <property type="entry name" value="HSP20-like chaperones"/>
    <property type="match status" value="1"/>
</dbReference>
<name>L0B0K4_THEEQ</name>
<feature type="domain" description="CS" evidence="2">
    <location>
        <begin position="1"/>
        <end position="94"/>
    </location>
</feature>
<dbReference type="InterPro" id="IPR007052">
    <property type="entry name" value="CS_dom"/>
</dbReference>
<dbReference type="RefSeq" id="XP_004831011.1">
    <property type="nucleotide sequence ID" value="XM_004830954.1"/>
</dbReference>
<dbReference type="STRING" id="1537102.L0B0K4"/>
<gene>
    <name evidence="3" type="ORF">BEWA_007540</name>
</gene>
<proteinExistence type="predicted"/>
<dbReference type="AlphaFoldDB" id="L0B0K4"/>
<dbReference type="InterPro" id="IPR008978">
    <property type="entry name" value="HSP20-like_chaperone"/>
</dbReference>
<evidence type="ECO:0000313" key="3">
    <source>
        <dbReference type="EMBL" id="AFZ81345.1"/>
    </source>
</evidence>
<evidence type="ECO:0000259" key="1">
    <source>
        <dbReference type="PROSITE" id="PS51048"/>
    </source>
</evidence>
<dbReference type="PROSITE" id="PS51048">
    <property type="entry name" value="SGS"/>
    <property type="match status" value="1"/>
</dbReference>
<evidence type="ECO:0008006" key="5">
    <source>
        <dbReference type="Google" id="ProtNLM"/>
    </source>
</evidence>
<dbReference type="KEGG" id="beq:BEWA_007540"/>
<organism evidence="3 4">
    <name type="scientific">Theileria equi strain WA</name>
    <dbReference type="NCBI Taxonomy" id="1537102"/>
    <lineage>
        <taxon>Eukaryota</taxon>
        <taxon>Sar</taxon>
        <taxon>Alveolata</taxon>
        <taxon>Apicomplexa</taxon>
        <taxon>Aconoidasida</taxon>
        <taxon>Piroplasmida</taxon>
        <taxon>Theileriidae</taxon>
        <taxon>Theileria</taxon>
    </lineage>
</organism>
<dbReference type="InterPro" id="IPR007699">
    <property type="entry name" value="SGS_dom"/>
</dbReference>
<evidence type="ECO:0000259" key="2">
    <source>
        <dbReference type="PROSITE" id="PS51203"/>
    </source>
</evidence>
<dbReference type="GeneID" id="15805782"/>
<evidence type="ECO:0000313" key="4">
    <source>
        <dbReference type="Proteomes" id="UP000031512"/>
    </source>
</evidence>
<dbReference type="Pfam" id="PF05002">
    <property type="entry name" value="SGS"/>
    <property type="match status" value="1"/>
</dbReference>
<dbReference type="PANTHER" id="PTHR45862">
    <property type="entry name" value="PROTEIN SGT1 HOMOLOG"/>
    <property type="match status" value="1"/>
</dbReference>
<accession>L0B0K4</accession>
<dbReference type="PROSITE" id="PS51203">
    <property type="entry name" value="CS"/>
    <property type="match status" value="1"/>
</dbReference>
<sequence length="176" mass="20544">MGKIDWYQDEHSITIILYYENIVKESIQYSLNDRNLQIQFFDSSDNSSQSIPLILSSHVETPDLSLDNFKITTTSKTVEFKFRKVSPGFWHTLEEQSEKTFESKHKGRIPNDKFSDKYFETELKEENDVAPEEKFLKLLQEIYSGGDDNTKRAMIKSFTTSSGQVLSTNWEDMKDD</sequence>